<protein>
    <submittedName>
        <fullName evidence="2 3">Uncharacterized protein</fullName>
    </submittedName>
</protein>
<feature type="region of interest" description="Disordered" evidence="1">
    <location>
        <begin position="33"/>
        <end position="61"/>
    </location>
</feature>
<accession>E0VZZ4</accession>
<dbReference type="Proteomes" id="UP000009046">
    <property type="component" value="Unassembled WGS sequence"/>
</dbReference>
<dbReference type="EnsemblMetazoa" id="PHUM540630-RA">
    <property type="protein sequence ID" value="PHUM540630-PA"/>
    <property type="gene ID" value="PHUM540630"/>
</dbReference>
<evidence type="ECO:0000313" key="4">
    <source>
        <dbReference type="Proteomes" id="UP000009046"/>
    </source>
</evidence>
<reference evidence="3" key="3">
    <citation type="submission" date="2021-02" db="UniProtKB">
        <authorList>
            <consortium name="EnsemblMetazoa"/>
        </authorList>
    </citation>
    <scope>IDENTIFICATION</scope>
    <source>
        <strain evidence="3">USDA</strain>
    </source>
</reference>
<feature type="compositionally biased region" description="Polar residues" evidence="1">
    <location>
        <begin position="48"/>
        <end position="61"/>
    </location>
</feature>
<dbReference type="RefSeq" id="XP_002431688.1">
    <property type="nucleotide sequence ID" value="XM_002431643.1"/>
</dbReference>
<organism>
    <name type="scientific">Pediculus humanus subsp. corporis</name>
    <name type="common">Body louse</name>
    <dbReference type="NCBI Taxonomy" id="121224"/>
    <lineage>
        <taxon>Eukaryota</taxon>
        <taxon>Metazoa</taxon>
        <taxon>Ecdysozoa</taxon>
        <taxon>Arthropoda</taxon>
        <taxon>Hexapoda</taxon>
        <taxon>Insecta</taxon>
        <taxon>Pterygota</taxon>
        <taxon>Neoptera</taxon>
        <taxon>Paraneoptera</taxon>
        <taxon>Psocodea</taxon>
        <taxon>Troctomorpha</taxon>
        <taxon>Phthiraptera</taxon>
        <taxon>Anoplura</taxon>
        <taxon>Pediculidae</taxon>
        <taxon>Pediculus</taxon>
    </lineage>
</organism>
<evidence type="ECO:0000313" key="2">
    <source>
        <dbReference type="EMBL" id="EEB18950.1"/>
    </source>
</evidence>
<dbReference type="EMBL" id="AAZO01006567">
    <property type="status" value="NOT_ANNOTATED_CDS"/>
    <property type="molecule type" value="Genomic_DNA"/>
</dbReference>
<dbReference type="HOGENOM" id="CLU_2925376_0_0_1"/>
<name>E0VZZ4_PEDHC</name>
<dbReference type="KEGG" id="phu:Phum_PHUM540630"/>
<dbReference type="CTD" id="8235642"/>
<dbReference type="VEuPathDB" id="VectorBase:PHUM540630"/>
<evidence type="ECO:0000256" key="1">
    <source>
        <dbReference type="SAM" id="MobiDB-lite"/>
    </source>
</evidence>
<dbReference type="GeneID" id="8235642"/>
<dbReference type="EMBL" id="DS235854">
    <property type="protein sequence ID" value="EEB18950.1"/>
    <property type="molecule type" value="Genomic_DNA"/>
</dbReference>
<gene>
    <name evidence="3" type="primary">8235642</name>
    <name evidence="2" type="ORF">Phum_PHUM540630</name>
</gene>
<reference evidence="2" key="2">
    <citation type="submission" date="2007-04" db="EMBL/GenBank/DDBJ databases">
        <title>The genome of the human body louse.</title>
        <authorList>
            <consortium name="The Human Body Louse Genome Consortium"/>
            <person name="Kirkness E."/>
            <person name="Walenz B."/>
            <person name="Hass B."/>
            <person name="Bruggner R."/>
            <person name="Strausberg R."/>
        </authorList>
    </citation>
    <scope>NUCLEOTIDE SEQUENCE</scope>
    <source>
        <strain evidence="2">USDA</strain>
    </source>
</reference>
<keyword evidence="4" id="KW-1185">Reference proteome</keyword>
<dbReference type="InParanoid" id="E0VZZ4"/>
<evidence type="ECO:0000313" key="3">
    <source>
        <dbReference type="EnsemblMetazoa" id="PHUM540630-PA"/>
    </source>
</evidence>
<proteinExistence type="predicted"/>
<dbReference type="AlphaFoldDB" id="E0VZZ4"/>
<reference evidence="2" key="1">
    <citation type="submission" date="2007-04" db="EMBL/GenBank/DDBJ databases">
        <title>Annotation of Pediculus humanus corporis strain USDA.</title>
        <authorList>
            <person name="Kirkness E."/>
            <person name="Hannick L."/>
            <person name="Hass B."/>
            <person name="Bruggner R."/>
            <person name="Lawson D."/>
            <person name="Bidwell S."/>
            <person name="Joardar V."/>
            <person name="Caler E."/>
            <person name="Walenz B."/>
            <person name="Inman J."/>
            <person name="Schobel S."/>
            <person name="Galinsky K."/>
            <person name="Amedeo P."/>
            <person name="Strausberg R."/>
        </authorList>
    </citation>
    <scope>NUCLEOTIDE SEQUENCE</scope>
    <source>
        <strain evidence="2">USDA</strain>
    </source>
</reference>
<sequence>MLSIKFYSIFDFPVAKIRREVSYVENDRFSVTDEQEKEEEENGLIKLSMNSRHLNERTQTS</sequence>
<feature type="compositionally biased region" description="Acidic residues" evidence="1">
    <location>
        <begin position="33"/>
        <end position="42"/>
    </location>
</feature>